<name>A0A813G1R5_POLGL</name>
<comment type="subcellular location">
    <subcellularLocation>
        <location evidence="1">Membrane</location>
        <topology evidence="1">Multi-pass membrane protein</topology>
    </subcellularLocation>
</comment>
<evidence type="ECO:0000256" key="4">
    <source>
        <dbReference type="ARBA" id="ARBA00023136"/>
    </source>
</evidence>
<feature type="domain" description="Anoctamin transmembrane" evidence="6">
    <location>
        <begin position="285"/>
        <end position="712"/>
    </location>
</feature>
<organism evidence="7 8">
    <name type="scientific">Polarella glacialis</name>
    <name type="common">Dinoflagellate</name>
    <dbReference type="NCBI Taxonomy" id="89957"/>
    <lineage>
        <taxon>Eukaryota</taxon>
        <taxon>Sar</taxon>
        <taxon>Alveolata</taxon>
        <taxon>Dinophyceae</taxon>
        <taxon>Suessiales</taxon>
        <taxon>Suessiaceae</taxon>
        <taxon>Polarella</taxon>
    </lineage>
</organism>
<feature type="transmembrane region" description="Helical" evidence="5">
    <location>
        <begin position="331"/>
        <end position="352"/>
    </location>
</feature>
<feature type="transmembrane region" description="Helical" evidence="5">
    <location>
        <begin position="479"/>
        <end position="499"/>
    </location>
</feature>
<dbReference type="GO" id="GO:0016020">
    <property type="term" value="C:membrane"/>
    <property type="evidence" value="ECO:0007669"/>
    <property type="project" value="UniProtKB-SubCell"/>
</dbReference>
<dbReference type="InterPro" id="IPR007632">
    <property type="entry name" value="Anoctamin"/>
</dbReference>
<evidence type="ECO:0000256" key="2">
    <source>
        <dbReference type="ARBA" id="ARBA00022692"/>
    </source>
</evidence>
<evidence type="ECO:0000313" key="7">
    <source>
        <dbReference type="EMBL" id="CAE8616620.1"/>
    </source>
</evidence>
<evidence type="ECO:0000313" key="8">
    <source>
        <dbReference type="Proteomes" id="UP000654075"/>
    </source>
</evidence>
<feature type="transmembrane region" description="Helical" evidence="5">
    <location>
        <begin position="647"/>
        <end position="668"/>
    </location>
</feature>
<dbReference type="AlphaFoldDB" id="A0A813G1R5"/>
<dbReference type="Pfam" id="PF04547">
    <property type="entry name" value="Anoctamin"/>
    <property type="match status" value="1"/>
</dbReference>
<proteinExistence type="predicted"/>
<sequence length="790" mass="90201">MPTAREISESGAGYQPLLNDQPILNDKITVMGFEMMKNDDNWHWVFTFPLEQGMEQEAKEKFAEPMLDAKKAWTAIFTGAEGSGNSPVKTGMTRKEFQHAVFEEMVNIMIGWRCGLNLGTHVSIDGDELFLMVSLENDEAKKEIAEITEHRTTIASAAYKEVDIKMPTDRKLGSEFFEIAEGLSLDRIYLRNATMPLLNHYPATVTYRKGNANRFEHFRNPDLVQLSESRMQHFFNFNSLVKYKAINKVFAVHNWNQLDALHQQGWNDPQKLIYWPTEGSTDNVSKYFYSEIAFQFHWYHLFTRFMAAPALLSVVTFLLRHFWASDLHENSKITCAFAVLICIWSSVFMAYYTQKKNLKILRWGMKNFEVSAAVRKEFSDEYRDSFRETAQNGMHWFLCCIFIAETLGITFLIAALRDHTEKEPAGMTWGISNVTLGSTMDYLVTINIKVVDKLWTALSSHLTSKENWRTQADLKGAMVIKLFTVKFVVFYYPFFYTIFLKPHIGDGCGHGGIDDCVDELNSSLMFFFITQIVTEMGMLVFQLARTCKAVETEIDFAKKKTGGSKQYSYLELQAKAAPYGTIEQMNDFMNQVVSYGFIVMFSVTLPFMCFLCFVTNFMYNKLIAYKICYAHQRPKPVGCEGIGSWEYIISVLSYIGVFVNAYIAVFALPLMNDLELTEKIIIFIAAEHGMLFVKLLIDAAFGDKSTAQLRIEEHNDDHIHKVKNGKTGGSEDVLEIHVATAAGAVKPENPYNYASLKKKEEQKVMMMMVVVVVVMVVALVTLVMLVMLVQ</sequence>
<dbReference type="GO" id="GO:0005254">
    <property type="term" value="F:chloride channel activity"/>
    <property type="evidence" value="ECO:0007669"/>
    <property type="project" value="TreeGrafter"/>
</dbReference>
<dbReference type="InterPro" id="IPR049452">
    <property type="entry name" value="Anoctamin_TM"/>
</dbReference>
<feature type="transmembrane region" description="Helical" evidence="5">
    <location>
        <begin position="680"/>
        <end position="701"/>
    </location>
</feature>
<keyword evidence="8" id="KW-1185">Reference proteome</keyword>
<gene>
    <name evidence="7" type="ORF">PGLA1383_LOCUS34295</name>
</gene>
<dbReference type="Proteomes" id="UP000654075">
    <property type="component" value="Unassembled WGS sequence"/>
</dbReference>
<evidence type="ECO:0000256" key="3">
    <source>
        <dbReference type="ARBA" id="ARBA00022989"/>
    </source>
</evidence>
<comment type="caution">
    <text evidence="7">The sequence shown here is derived from an EMBL/GenBank/DDBJ whole genome shotgun (WGS) entry which is preliminary data.</text>
</comment>
<evidence type="ECO:0000256" key="5">
    <source>
        <dbReference type="SAM" id="Phobius"/>
    </source>
</evidence>
<keyword evidence="3 5" id="KW-1133">Transmembrane helix</keyword>
<feature type="transmembrane region" description="Helical" evidence="5">
    <location>
        <begin position="595"/>
        <end position="619"/>
    </location>
</feature>
<keyword evidence="4 5" id="KW-0472">Membrane</keyword>
<dbReference type="OrthoDB" id="296386at2759"/>
<feature type="transmembrane region" description="Helical" evidence="5">
    <location>
        <begin position="764"/>
        <end position="789"/>
    </location>
</feature>
<feature type="transmembrane region" description="Helical" evidence="5">
    <location>
        <begin position="298"/>
        <end position="319"/>
    </location>
</feature>
<keyword evidence="2 5" id="KW-0812">Transmembrane</keyword>
<dbReference type="PANTHER" id="PTHR12308">
    <property type="entry name" value="ANOCTAMIN"/>
    <property type="match status" value="1"/>
</dbReference>
<feature type="transmembrane region" description="Helical" evidence="5">
    <location>
        <begin position="394"/>
        <end position="416"/>
    </location>
</feature>
<evidence type="ECO:0000256" key="1">
    <source>
        <dbReference type="ARBA" id="ARBA00004141"/>
    </source>
</evidence>
<accession>A0A813G1R5</accession>
<evidence type="ECO:0000259" key="6">
    <source>
        <dbReference type="Pfam" id="PF04547"/>
    </source>
</evidence>
<dbReference type="EMBL" id="CAJNNV010025923">
    <property type="protein sequence ID" value="CAE8616620.1"/>
    <property type="molecule type" value="Genomic_DNA"/>
</dbReference>
<protein>
    <recommendedName>
        <fullName evidence="6">Anoctamin transmembrane domain-containing protein</fullName>
    </recommendedName>
</protein>
<reference evidence="7" key="1">
    <citation type="submission" date="2021-02" db="EMBL/GenBank/DDBJ databases">
        <authorList>
            <person name="Dougan E. K."/>
            <person name="Rhodes N."/>
            <person name="Thang M."/>
            <person name="Chan C."/>
        </authorList>
    </citation>
    <scope>NUCLEOTIDE SEQUENCE</scope>
</reference>
<dbReference type="PANTHER" id="PTHR12308:SF73">
    <property type="entry name" value="ANOCTAMIN"/>
    <property type="match status" value="1"/>
</dbReference>